<evidence type="ECO:0000313" key="2">
    <source>
        <dbReference type="EMBL" id="KAE9106233.1"/>
    </source>
</evidence>
<dbReference type="PROSITE" id="PS50878">
    <property type="entry name" value="RT_POL"/>
    <property type="match status" value="1"/>
</dbReference>
<organism evidence="2 3">
    <name type="scientific">Phytophthora fragariae</name>
    <dbReference type="NCBI Taxonomy" id="53985"/>
    <lineage>
        <taxon>Eukaryota</taxon>
        <taxon>Sar</taxon>
        <taxon>Stramenopiles</taxon>
        <taxon>Oomycota</taxon>
        <taxon>Peronosporomycetes</taxon>
        <taxon>Peronosporales</taxon>
        <taxon>Peronosporaceae</taxon>
        <taxon>Phytophthora</taxon>
    </lineage>
</organism>
<accession>A0A6G0L2K2</accession>
<dbReference type="InterPro" id="IPR000477">
    <property type="entry name" value="RT_dom"/>
</dbReference>
<comment type="caution">
    <text evidence="2">The sequence shown here is derived from an EMBL/GenBank/DDBJ whole genome shotgun (WGS) entry which is preliminary data.</text>
</comment>
<evidence type="ECO:0000259" key="1">
    <source>
        <dbReference type="PROSITE" id="PS50878"/>
    </source>
</evidence>
<dbReference type="Pfam" id="PF00078">
    <property type="entry name" value="RVT_1"/>
    <property type="match status" value="1"/>
</dbReference>
<dbReference type="InterPro" id="IPR043502">
    <property type="entry name" value="DNA/RNA_pol_sf"/>
</dbReference>
<dbReference type="Proteomes" id="UP000488956">
    <property type="component" value="Unassembled WGS sequence"/>
</dbReference>
<dbReference type="CDD" id="cd01650">
    <property type="entry name" value="RT_nLTR_like"/>
    <property type="match status" value="1"/>
</dbReference>
<protein>
    <recommendedName>
        <fullName evidence="1">Reverse transcriptase domain-containing protein</fullName>
    </recommendedName>
</protein>
<proteinExistence type="predicted"/>
<evidence type="ECO:0000313" key="3">
    <source>
        <dbReference type="Proteomes" id="UP000488956"/>
    </source>
</evidence>
<gene>
    <name evidence="2" type="ORF">PF010_g12695</name>
</gene>
<reference evidence="2 3" key="1">
    <citation type="submission" date="2018-09" db="EMBL/GenBank/DDBJ databases">
        <title>Genomic investigation of the strawberry pathogen Phytophthora fragariae indicates pathogenicity is determined by transcriptional variation in three key races.</title>
        <authorList>
            <person name="Adams T.M."/>
            <person name="Armitage A.D."/>
            <person name="Sobczyk M.K."/>
            <person name="Bates H.J."/>
            <person name="Dunwell J.M."/>
            <person name="Nellist C.F."/>
            <person name="Harrison R.J."/>
        </authorList>
    </citation>
    <scope>NUCLEOTIDE SEQUENCE [LARGE SCALE GENOMIC DNA]</scope>
    <source>
        <strain evidence="2 3">ONT-3</strain>
    </source>
</reference>
<dbReference type="EMBL" id="QXFX01000717">
    <property type="protein sequence ID" value="KAE9106233.1"/>
    <property type="molecule type" value="Genomic_DNA"/>
</dbReference>
<dbReference type="AlphaFoldDB" id="A0A6G0L2K2"/>
<name>A0A6G0L2K2_9STRA</name>
<dbReference type="PANTHER" id="PTHR19446">
    <property type="entry name" value="REVERSE TRANSCRIPTASES"/>
    <property type="match status" value="1"/>
</dbReference>
<sequence length="841" mass="93532">MGERLEGHLVRLQNPDQVDIDAAREWDRFKANLRKDTLLLIRQRRRSCRASLTQKLKRLLRQECRLTETEEGVIPTVDTITDSLAAMSLATGTGETPLKRVRNAITECIRAKFALRGRQRFWTGAYTPGKSTKQLFRRVNTKFTNHDIHRLDAASGTRERGVHDKADTLADAWAPIFQQPRSTEEARAEALAWLGPAGQYSGLLSGLDTPITTAEVAAAIGASKPGKACGPDGFGNDWYRDFSDYLIPILTILYNRWMNTGSFPQSFLEADIFCLSKGGDTKNPLNYRPLALLDSDYKIYTRVLTSRTSASLRWIIHPNQNGFVPFRVIHDTIDLFRAAKVMAAADPALMNAMAMLLDFRKAYDSVDREFLYQVLLWLGFPARYVATIRGLHEGTRVRFLANGNRSRWIEVHCGIRQGCPLAPLLFILVLEAFYRRIDRDELVNGIVLSSPEGTVTLKVAGYADDTACYVSTVGEVTVILLIARQFAAASGLLLNEEKTMIIALHPDVDERQLDLPSPLRVQAATHLARYMGIQVGSHDGTTDTWHLARRQLTARLALATEKTMTVDQRSLLAAAIIIPKLLYVGRHCWPTVMVVSQFQKMIKNFVWHAQLTPTPVTGRAWLNTHVAQLPRRHGGIALPDLKTELLAMAAATAHKWALTAHPEARIVGDILATRGDDETVAKLTISPSQASPHPRGLRLGVNLLLTGAQVCARYGTVGQVPKKAKMVCALAAMLYFRGPISVRWAGRRFHMDLQALHGTVCQAYLHAEFVHNGTFCGEWLPYVAFTSLRLFITDGGIVNPTTTFRAVCAQRTLLKDVLHWKWSSSTGMVVTALALDANSSN</sequence>
<feature type="domain" description="Reverse transcriptase" evidence="1">
    <location>
        <begin position="256"/>
        <end position="535"/>
    </location>
</feature>
<dbReference type="SUPFAM" id="SSF56672">
    <property type="entry name" value="DNA/RNA polymerases"/>
    <property type="match status" value="1"/>
</dbReference>